<evidence type="ECO:0000313" key="11">
    <source>
        <dbReference type="Proteomes" id="UP000006281"/>
    </source>
</evidence>
<feature type="domain" description="Acyl-CoA dehydrogenase/oxidase N-terminal" evidence="9">
    <location>
        <begin position="78"/>
        <end position="160"/>
    </location>
</feature>
<dbReference type="Gene3D" id="2.40.110.10">
    <property type="entry name" value="Butyryl-CoA Dehydrogenase, subunit A, domain 2"/>
    <property type="match status" value="1"/>
</dbReference>
<dbReference type="HOGENOM" id="CLU_018204_0_2_11"/>
<accession>K0JUT4</accession>
<dbReference type="BioCyc" id="SESP1179773:BN6_RS11670-MONOMER"/>
<dbReference type="EC" id="1.3.99.-" evidence="10"/>
<evidence type="ECO:0000256" key="4">
    <source>
        <dbReference type="ARBA" id="ARBA00022827"/>
    </source>
</evidence>
<evidence type="ECO:0000259" key="9">
    <source>
        <dbReference type="Pfam" id="PF02771"/>
    </source>
</evidence>
<evidence type="ECO:0000313" key="10">
    <source>
        <dbReference type="EMBL" id="CCH29716.1"/>
    </source>
</evidence>
<dbReference type="InterPro" id="IPR036250">
    <property type="entry name" value="AcylCo_DH-like_C"/>
</dbReference>
<gene>
    <name evidence="10" type="ordered locus">BN6_24020</name>
</gene>
<dbReference type="SUPFAM" id="SSF47203">
    <property type="entry name" value="Acyl-CoA dehydrogenase C-terminal domain-like"/>
    <property type="match status" value="1"/>
</dbReference>
<evidence type="ECO:0000259" key="8">
    <source>
        <dbReference type="Pfam" id="PF02770"/>
    </source>
</evidence>
<evidence type="ECO:0000256" key="1">
    <source>
        <dbReference type="ARBA" id="ARBA00001974"/>
    </source>
</evidence>
<dbReference type="EMBL" id="HE804045">
    <property type="protein sequence ID" value="CCH29716.1"/>
    <property type="molecule type" value="Genomic_DNA"/>
</dbReference>
<keyword evidence="3 6" id="KW-0285">Flavoprotein</keyword>
<dbReference type="PANTHER" id="PTHR43884">
    <property type="entry name" value="ACYL-COA DEHYDROGENASE"/>
    <property type="match status" value="1"/>
</dbReference>
<dbReference type="Pfam" id="PF02770">
    <property type="entry name" value="Acyl-CoA_dh_M"/>
    <property type="match status" value="1"/>
</dbReference>
<dbReference type="Gene3D" id="1.20.140.10">
    <property type="entry name" value="Butyryl-CoA Dehydrogenase, subunit A, domain 3"/>
    <property type="match status" value="1"/>
</dbReference>
<dbReference type="Gene3D" id="1.10.540.10">
    <property type="entry name" value="Acyl-CoA dehydrogenase/oxidase, N-terminal domain"/>
    <property type="match status" value="1"/>
</dbReference>
<dbReference type="Proteomes" id="UP000006281">
    <property type="component" value="Chromosome"/>
</dbReference>
<dbReference type="InterPro" id="IPR009075">
    <property type="entry name" value="AcylCo_DH/oxidase_C"/>
</dbReference>
<keyword evidence="5 6" id="KW-0560">Oxidoreductase</keyword>
<name>K0JUT4_SACES</name>
<dbReference type="KEGG" id="sesp:BN6_24020"/>
<reference evidence="10 11" key="1">
    <citation type="journal article" date="2012" name="BMC Genomics">
        <title>Complete genome sequence of Saccharothrix espanaensis DSM 44229T and comparison to the other completely sequenced Pseudonocardiaceae.</title>
        <authorList>
            <person name="Strobel T."/>
            <person name="Al-Dilaimi A."/>
            <person name="Blom J."/>
            <person name="Gessner A."/>
            <person name="Kalinowski J."/>
            <person name="Luzhetska M."/>
            <person name="Puhler A."/>
            <person name="Szczepanowski R."/>
            <person name="Bechthold A."/>
            <person name="Ruckert C."/>
        </authorList>
    </citation>
    <scope>NUCLEOTIDE SEQUENCE [LARGE SCALE GENOMIC DNA]</scope>
    <source>
        <strain evidence="11">ATCC 51144 / DSM 44229 / JCM 9112 / NBRC 15066 / NRRL 15764</strain>
    </source>
</reference>
<evidence type="ECO:0000256" key="3">
    <source>
        <dbReference type="ARBA" id="ARBA00022630"/>
    </source>
</evidence>
<sequence>MENRCLPSEWRVRPAVRRRPDLSVRPGRGRYSRGGQPGAGCLLFGRVDFGWHPAAQADFDRVRAATAGWPDERPAGLAGERWRRCGEAGLLGYSVPAEHGGSGRGFLDTARAMEAFGLGCPDLGLVFAALAHLFACAMPIAEHGDERVRERVLPLLASGEWVGANAITEQDAGSDVTALRATARADGDHYVLDGVKSFVSNAPEADVFVVYASTDPEFGHLGVTGFVVERDTPGLSVEPFEKAVLHTCPVGEVRFEGCRVPADHVLGVPGQGAAIFQSSMRWERTCLFAAYLGQAGRLLERCVAHARERRQFGRAIGKNQAVAHAIARLHGRLEAARLLLWQACWRLDRGGRAALDVAGAKLAVSEVAVDVAAFAVRVLGGTGVRIGPGVAHELLDALAATTFSGTSEMQLEQMAKELGL</sequence>
<protein>
    <submittedName>
        <fullName evidence="10">Acyl-CoA dehydrogenase</fullName>
        <ecNumber evidence="10">1.3.99.-</ecNumber>
    </submittedName>
</protein>
<evidence type="ECO:0000259" key="7">
    <source>
        <dbReference type="Pfam" id="PF00441"/>
    </source>
</evidence>
<keyword evidence="4 6" id="KW-0274">FAD</keyword>
<dbReference type="GO" id="GO:0003995">
    <property type="term" value="F:acyl-CoA dehydrogenase activity"/>
    <property type="evidence" value="ECO:0007669"/>
    <property type="project" value="InterPro"/>
</dbReference>
<comment type="cofactor">
    <cofactor evidence="1 6">
        <name>FAD</name>
        <dbReference type="ChEBI" id="CHEBI:57692"/>
    </cofactor>
</comment>
<proteinExistence type="inferred from homology"/>
<dbReference type="PROSITE" id="PS00072">
    <property type="entry name" value="ACYL_COA_DH_1"/>
    <property type="match status" value="1"/>
</dbReference>
<organism evidence="10 11">
    <name type="scientific">Saccharothrix espanaensis (strain ATCC 51144 / DSM 44229 / JCM 9112 / NBRC 15066 / NRRL 15764)</name>
    <dbReference type="NCBI Taxonomy" id="1179773"/>
    <lineage>
        <taxon>Bacteria</taxon>
        <taxon>Bacillati</taxon>
        <taxon>Actinomycetota</taxon>
        <taxon>Actinomycetes</taxon>
        <taxon>Pseudonocardiales</taxon>
        <taxon>Pseudonocardiaceae</taxon>
        <taxon>Saccharothrix</taxon>
    </lineage>
</organism>
<keyword evidence="11" id="KW-1185">Reference proteome</keyword>
<evidence type="ECO:0000256" key="2">
    <source>
        <dbReference type="ARBA" id="ARBA00009347"/>
    </source>
</evidence>
<dbReference type="PANTHER" id="PTHR43884:SF12">
    <property type="entry name" value="ISOVALERYL-COA DEHYDROGENASE, MITOCHONDRIAL-RELATED"/>
    <property type="match status" value="1"/>
</dbReference>
<dbReference type="InterPro" id="IPR006091">
    <property type="entry name" value="Acyl-CoA_Oxase/DH_mid-dom"/>
</dbReference>
<dbReference type="InterPro" id="IPR013786">
    <property type="entry name" value="AcylCoA_DH/ox_N"/>
</dbReference>
<evidence type="ECO:0000256" key="6">
    <source>
        <dbReference type="RuleBase" id="RU362125"/>
    </source>
</evidence>
<dbReference type="SUPFAM" id="SSF56645">
    <property type="entry name" value="Acyl-CoA dehydrogenase NM domain-like"/>
    <property type="match status" value="1"/>
</dbReference>
<dbReference type="PATRIC" id="fig|1179773.3.peg.2401"/>
<dbReference type="InterPro" id="IPR037069">
    <property type="entry name" value="AcylCoA_DH/ox_N_sf"/>
</dbReference>
<dbReference type="GO" id="GO:0050660">
    <property type="term" value="F:flavin adenine dinucleotide binding"/>
    <property type="evidence" value="ECO:0007669"/>
    <property type="project" value="InterPro"/>
</dbReference>
<feature type="domain" description="Acyl-CoA oxidase/dehydrogenase middle" evidence="8">
    <location>
        <begin position="165"/>
        <end position="258"/>
    </location>
</feature>
<dbReference type="InterPro" id="IPR046373">
    <property type="entry name" value="Acyl-CoA_Oxase/DH_mid-dom_sf"/>
</dbReference>
<dbReference type="AlphaFoldDB" id="K0JUT4"/>
<dbReference type="FunFam" id="2.40.110.10:FF:000002">
    <property type="entry name" value="Acyl-CoA dehydrogenase fadE12"/>
    <property type="match status" value="1"/>
</dbReference>
<dbReference type="InterPro" id="IPR006089">
    <property type="entry name" value="Acyl-CoA_DH_CS"/>
</dbReference>
<feature type="domain" description="Acyl-CoA dehydrogenase/oxidase C-terminal" evidence="7">
    <location>
        <begin position="270"/>
        <end position="418"/>
    </location>
</feature>
<dbReference type="Pfam" id="PF00441">
    <property type="entry name" value="Acyl-CoA_dh_1"/>
    <property type="match status" value="1"/>
</dbReference>
<dbReference type="eggNOG" id="COG1960">
    <property type="taxonomic scope" value="Bacteria"/>
</dbReference>
<dbReference type="InterPro" id="IPR009100">
    <property type="entry name" value="AcylCoA_DH/oxidase_NM_dom_sf"/>
</dbReference>
<evidence type="ECO:0000256" key="5">
    <source>
        <dbReference type="ARBA" id="ARBA00023002"/>
    </source>
</evidence>
<dbReference type="Pfam" id="PF02771">
    <property type="entry name" value="Acyl-CoA_dh_N"/>
    <property type="match status" value="1"/>
</dbReference>
<dbReference type="STRING" id="1179773.BN6_24020"/>
<comment type="similarity">
    <text evidence="2 6">Belongs to the acyl-CoA dehydrogenase family.</text>
</comment>